<keyword evidence="2" id="KW-1185">Reference proteome</keyword>
<sequence>MNPMNEVTTRVLPLISYMDRPEGWGRSQGREVYQRLLGFVEDHAGTVVFRVSMKDVKRVDISFASETIIELARRFRRTKGFCLVDLTDPDMIENIDAAGEKKEQPVLVWQGKNATLIGLQPSEGTREAFQFAMSRPQTRAAEFAAQRNLSIANASMKFKQLWEQGFLLRRESAADTGGVEFVYCPVG</sequence>
<organism evidence="1 2">
    <name type="scientific">Edaphosphingomonas fennica</name>
    <dbReference type="NCBI Taxonomy" id="114404"/>
    <lineage>
        <taxon>Bacteria</taxon>
        <taxon>Pseudomonadati</taxon>
        <taxon>Pseudomonadota</taxon>
        <taxon>Alphaproteobacteria</taxon>
        <taxon>Sphingomonadales</taxon>
        <taxon>Rhizorhabdaceae</taxon>
        <taxon>Edaphosphingomonas</taxon>
    </lineage>
</organism>
<evidence type="ECO:0008006" key="3">
    <source>
        <dbReference type="Google" id="ProtNLM"/>
    </source>
</evidence>
<dbReference type="EMBL" id="PHHF01000025">
    <property type="protein sequence ID" value="PTD25343.1"/>
    <property type="molecule type" value="Genomic_DNA"/>
</dbReference>
<comment type="caution">
    <text evidence="1">The sequence shown here is derived from an EMBL/GenBank/DDBJ whole genome shotgun (WGS) entry which is preliminary data.</text>
</comment>
<gene>
    <name evidence="1" type="ORF">CV103_05905</name>
</gene>
<dbReference type="AlphaFoldDB" id="A0A2T4I5J6"/>
<proteinExistence type="predicted"/>
<evidence type="ECO:0000313" key="2">
    <source>
        <dbReference type="Proteomes" id="UP000241206"/>
    </source>
</evidence>
<protein>
    <recommendedName>
        <fullName evidence="3">DNA-binding protein</fullName>
    </recommendedName>
</protein>
<dbReference type="Proteomes" id="UP000241206">
    <property type="component" value="Unassembled WGS sequence"/>
</dbReference>
<name>A0A2T4I5J6_9SPHN</name>
<evidence type="ECO:0000313" key="1">
    <source>
        <dbReference type="EMBL" id="PTD25343.1"/>
    </source>
</evidence>
<accession>A0A2T4I5J6</accession>
<reference evidence="1 2" key="1">
    <citation type="submission" date="2017-11" db="EMBL/GenBank/DDBJ databases">
        <title>Sphingomonas oleivorans sp. nov., isolated from oil-contaminated soil.</title>
        <authorList>
            <person name="Wang L."/>
            <person name="Chen L."/>
        </authorList>
    </citation>
    <scope>NUCLEOTIDE SEQUENCE [LARGE SCALE GENOMIC DNA]</scope>
    <source>
        <strain evidence="1 2">K101</strain>
    </source>
</reference>